<dbReference type="PANTHER" id="PTHR21596">
    <property type="entry name" value="RIBONUCLEASE P SUBUNIT P38"/>
    <property type="match status" value="1"/>
</dbReference>
<dbReference type="OrthoDB" id="1892195at2759"/>
<dbReference type="InParanoid" id="A0A2G5EX02"/>
<dbReference type="InterPro" id="IPR005379">
    <property type="entry name" value="FDM1-5/IDN2_XH"/>
</dbReference>
<keyword evidence="4" id="KW-1185">Reference proteome</keyword>
<dbReference type="InterPro" id="IPR045177">
    <property type="entry name" value="FDM1-5/IDN2"/>
</dbReference>
<gene>
    <name evidence="3" type="ORF">AQUCO_00300056v1</name>
</gene>
<evidence type="ECO:0000313" key="3">
    <source>
        <dbReference type="EMBL" id="PIA60288.1"/>
    </source>
</evidence>
<dbReference type="EMBL" id="KZ305020">
    <property type="protein sequence ID" value="PIA60288.1"/>
    <property type="molecule type" value="Genomic_DNA"/>
</dbReference>
<dbReference type="GO" id="GO:0080188">
    <property type="term" value="P:gene silencing by siRNA-directed DNA methylation"/>
    <property type="evidence" value="ECO:0007669"/>
    <property type="project" value="InterPro"/>
</dbReference>
<accession>A0A2G5EX02</accession>
<feature type="domain" description="Factor of DNA methylation 1-5/IDN2" evidence="2">
    <location>
        <begin position="244"/>
        <end position="378"/>
    </location>
</feature>
<name>A0A2G5EX02_AQUCA</name>
<dbReference type="Proteomes" id="UP000230069">
    <property type="component" value="Unassembled WGS sequence"/>
</dbReference>
<keyword evidence="1" id="KW-0175">Coiled coil</keyword>
<dbReference type="AlphaFoldDB" id="A0A2G5EX02"/>
<organism evidence="3 4">
    <name type="scientific">Aquilegia coerulea</name>
    <name type="common">Rocky mountain columbine</name>
    <dbReference type="NCBI Taxonomy" id="218851"/>
    <lineage>
        <taxon>Eukaryota</taxon>
        <taxon>Viridiplantae</taxon>
        <taxon>Streptophyta</taxon>
        <taxon>Embryophyta</taxon>
        <taxon>Tracheophyta</taxon>
        <taxon>Spermatophyta</taxon>
        <taxon>Magnoliopsida</taxon>
        <taxon>Ranunculales</taxon>
        <taxon>Ranunculaceae</taxon>
        <taxon>Thalictroideae</taxon>
        <taxon>Aquilegia</taxon>
    </lineage>
</organism>
<evidence type="ECO:0000256" key="1">
    <source>
        <dbReference type="SAM" id="Coils"/>
    </source>
</evidence>
<dbReference type="PANTHER" id="PTHR21596:SF65">
    <property type="entry name" value="PROTEIN INVOLVED IN DE NOVO 2-RELATED"/>
    <property type="match status" value="1"/>
</dbReference>
<evidence type="ECO:0000313" key="4">
    <source>
        <dbReference type="Proteomes" id="UP000230069"/>
    </source>
</evidence>
<dbReference type="STRING" id="218851.A0A2G5EX02"/>
<feature type="coiled-coil region" evidence="1">
    <location>
        <begin position="83"/>
        <end position="196"/>
    </location>
</feature>
<reference evidence="3 4" key="1">
    <citation type="submission" date="2017-09" db="EMBL/GenBank/DDBJ databases">
        <title>WGS assembly of Aquilegia coerulea Goldsmith.</title>
        <authorList>
            <person name="Hodges S."/>
            <person name="Kramer E."/>
            <person name="Nordborg M."/>
            <person name="Tomkins J."/>
            <person name="Borevitz J."/>
            <person name="Derieg N."/>
            <person name="Yan J."/>
            <person name="Mihaltcheva S."/>
            <person name="Hayes R.D."/>
            <person name="Rokhsar D."/>
        </authorList>
    </citation>
    <scope>NUCLEOTIDE SEQUENCE [LARGE SCALE GENOMIC DNA]</scope>
    <source>
        <strain evidence="4">cv. Goldsmith</strain>
    </source>
</reference>
<proteinExistence type="predicted"/>
<sequence length="380" mass="44408">MQQIVGEHSKKKFCEDEKLKSKLDNLKRDIEMHDKDLEKREAKYECLWRILMEEKKKNAMRNSLLETASLKKRMADENVLRLAEDHQKEKEDLLDRYLELEKQLDAKQALKLEIVQLKGNLDVMKHMGLDEDLEVKEMVKTHAKSLEEKEEELENLEALSFSLVDKEQNNELQEARDELMNEREKVKAMATSLEEREGELEGLEVLNTTLIVKERKCNNELQEARQVLLDGLKGTSSHSLIGVKRLGELDSKPFHESCKRKFSTVFPSKANGMSKNLYSSWEEHLRNPEWHPFKINGCETLGFSLLLYQEIIDDEDEKLKGLKRDYGDDVYNAVTTALLEMNEHNPSGRYVVPELWNFRENRKATLKEGIKFILKQARCL</sequence>
<evidence type="ECO:0000259" key="2">
    <source>
        <dbReference type="Pfam" id="PF03469"/>
    </source>
</evidence>
<dbReference type="Pfam" id="PF03469">
    <property type="entry name" value="XH"/>
    <property type="match status" value="1"/>
</dbReference>
<feature type="coiled-coil region" evidence="1">
    <location>
        <begin position="16"/>
        <end position="43"/>
    </location>
</feature>
<protein>
    <recommendedName>
        <fullName evidence="2">Factor of DNA methylation 1-5/IDN2 domain-containing protein</fullName>
    </recommendedName>
</protein>